<evidence type="ECO:0000256" key="1">
    <source>
        <dbReference type="SAM" id="MobiDB-lite"/>
    </source>
</evidence>
<dbReference type="EMBL" id="HBNS01014590">
    <property type="protein sequence ID" value="CAE4601154.1"/>
    <property type="molecule type" value="Transcribed_RNA"/>
</dbReference>
<evidence type="ECO:0000313" key="2">
    <source>
        <dbReference type="EMBL" id="CAE4601152.1"/>
    </source>
</evidence>
<name>A0A6V2E0H1_9STRA</name>
<sequence>MTANTPLSSPRRGVNLLHNHREVEAQRARSILKMEDEESENHLGSIFNNENESFDDDDDDDDDEDIEGIEVLAASCATDTTVPCAAAANPKSRHHHQQGDRSDLESMLETLEKMVNCAEGVDVQESEERERQEHLYQERVVKSPLVH</sequence>
<feature type="region of interest" description="Disordered" evidence="1">
    <location>
        <begin position="34"/>
        <end position="64"/>
    </location>
</feature>
<accession>A0A6V2E0H1</accession>
<reference evidence="2" key="1">
    <citation type="submission" date="2021-01" db="EMBL/GenBank/DDBJ databases">
        <authorList>
            <person name="Corre E."/>
            <person name="Pelletier E."/>
            <person name="Niang G."/>
            <person name="Scheremetjew M."/>
            <person name="Finn R."/>
            <person name="Kale V."/>
            <person name="Holt S."/>
            <person name="Cochrane G."/>
            <person name="Meng A."/>
            <person name="Brown T."/>
            <person name="Cohen L."/>
        </authorList>
    </citation>
    <scope>NUCLEOTIDE SEQUENCE</scope>
    <source>
        <strain evidence="2">GSO104</strain>
    </source>
</reference>
<dbReference type="AlphaFoldDB" id="A0A6V2E0H1"/>
<proteinExistence type="predicted"/>
<gene>
    <name evidence="2" type="ORF">DBRI00130_LOCUS11736</name>
    <name evidence="3" type="ORF">DBRI00130_LOCUS11737</name>
</gene>
<feature type="region of interest" description="Disordered" evidence="1">
    <location>
        <begin position="121"/>
        <end position="147"/>
    </location>
</feature>
<feature type="region of interest" description="Disordered" evidence="1">
    <location>
        <begin position="1"/>
        <end position="22"/>
    </location>
</feature>
<evidence type="ECO:0000313" key="3">
    <source>
        <dbReference type="EMBL" id="CAE4601154.1"/>
    </source>
</evidence>
<dbReference type="EMBL" id="HBNS01014589">
    <property type="protein sequence ID" value="CAE4601152.1"/>
    <property type="molecule type" value="Transcribed_RNA"/>
</dbReference>
<organism evidence="2">
    <name type="scientific">Ditylum brightwellii</name>
    <dbReference type="NCBI Taxonomy" id="49249"/>
    <lineage>
        <taxon>Eukaryota</taxon>
        <taxon>Sar</taxon>
        <taxon>Stramenopiles</taxon>
        <taxon>Ochrophyta</taxon>
        <taxon>Bacillariophyta</taxon>
        <taxon>Mediophyceae</taxon>
        <taxon>Lithodesmiophycidae</taxon>
        <taxon>Lithodesmiales</taxon>
        <taxon>Lithodesmiaceae</taxon>
        <taxon>Ditylum</taxon>
    </lineage>
</organism>
<protein>
    <submittedName>
        <fullName evidence="2">Uncharacterized protein</fullName>
    </submittedName>
</protein>
<feature type="compositionally biased region" description="Basic and acidic residues" evidence="1">
    <location>
        <begin position="126"/>
        <end position="141"/>
    </location>
</feature>
<feature type="compositionally biased region" description="Acidic residues" evidence="1">
    <location>
        <begin position="52"/>
        <end position="64"/>
    </location>
</feature>